<evidence type="ECO:0000313" key="6">
    <source>
        <dbReference type="Proteomes" id="UP000808761"/>
    </source>
</evidence>
<keyword evidence="3" id="KW-0159">Chromosome partition</keyword>
<dbReference type="GO" id="GO:0051304">
    <property type="term" value="P:chromosome separation"/>
    <property type="evidence" value="ECO:0007669"/>
    <property type="project" value="InterPro"/>
</dbReference>
<keyword evidence="1" id="KW-0963">Cytoplasm</keyword>
<keyword evidence="2" id="KW-0132">Cell division</keyword>
<reference evidence="5" key="1">
    <citation type="submission" date="2020-07" db="EMBL/GenBank/DDBJ databases">
        <title>Huge and variable diversity of episymbiotic CPR bacteria and DPANN archaea in groundwater ecosystems.</title>
        <authorList>
            <person name="He C.Y."/>
            <person name="Keren R."/>
            <person name="Whittaker M."/>
            <person name="Farag I.F."/>
            <person name="Doudna J."/>
            <person name="Cate J.H.D."/>
            <person name="Banfield J.F."/>
        </authorList>
    </citation>
    <scope>NUCLEOTIDE SEQUENCE</scope>
    <source>
        <strain evidence="5">NC_groundwater_1860_Pr3_B-0.1um_51_7</strain>
    </source>
</reference>
<dbReference type="PIRSF" id="PIRSF019345">
    <property type="entry name" value="ScpB"/>
    <property type="match status" value="1"/>
</dbReference>
<keyword evidence="4" id="KW-0131">Cell cycle</keyword>
<dbReference type="AlphaFoldDB" id="A0A9D6UMP6"/>
<name>A0A9D6UMP6_UNCSA</name>
<comment type="caution">
    <text evidence="5">The sequence shown here is derived from an EMBL/GenBank/DDBJ whole genome shotgun (WGS) entry which is preliminary data.</text>
</comment>
<gene>
    <name evidence="5" type="primary">scpB</name>
    <name evidence="5" type="ORF">HZB08_03340</name>
</gene>
<accession>A0A9D6UMP6</accession>
<evidence type="ECO:0000256" key="3">
    <source>
        <dbReference type="ARBA" id="ARBA00022829"/>
    </source>
</evidence>
<dbReference type="InterPro" id="IPR005234">
    <property type="entry name" value="ScpB_csome_segregation"/>
</dbReference>
<evidence type="ECO:0000256" key="1">
    <source>
        <dbReference type="ARBA" id="ARBA00022490"/>
    </source>
</evidence>
<proteinExistence type="predicted"/>
<dbReference type="SUPFAM" id="SSF46785">
    <property type="entry name" value="Winged helix' DNA-binding domain"/>
    <property type="match status" value="2"/>
</dbReference>
<sequence length="173" mass="19259">MAESFRIKNILESLFFVAREPMNLEDLEAATGFPREEMTPVLEELLAEYQGRGIRLMGVAGGYLMGTNPENAAFVQKILQPRVETTLSPQALETLAIIAYKRPVTRAEIEKLRGVDSGGVLDTLLAKKLIREAGRGEAVGRPYLYETTTEFLRHFGLKEITDLPPQLLLRAGL</sequence>
<evidence type="ECO:0000256" key="4">
    <source>
        <dbReference type="ARBA" id="ARBA00023306"/>
    </source>
</evidence>
<dbReference type="PANTHER" id="PTHR34298:SF2">
    <property type="entry name" value="SEGREGATION AND CONDENSATION PROTEIN B"/>
    <property type="match status" value="1"/>
</dbReference>
<evidence type="ECO:0000256" key="2">
    <source>
        <dbReference type="ARBA" id="ARBA00022618"/>
    </source>
</evidence>
<protein>
    <submittedName>
        <fullName evidence="5">SMC-Scp complex subunit ScpB</fullName>
    </submittedName>
</protein>
<dbReference type="InterPro" id="IPR036388">
    <property type="entry name" value="WH-like_DNA-bd_sf"/>
</dbReference>
<dbReference type="Gene3D" id="1.10.10.10">
    <property type="entry name" value="Winged helix-like DNA-binding domain superfamily/Winged helix DNA-binding domain"/>
    <property type="match status" value="2"/>
</dbReference>
<dbReference type="InterPro" id="IPR036390">
    <property type="entry name" value="WH_DNA-bd_sf"/>
</dbReference>
<dbReference type="NCBIfam" id="TIGR00281">
    <property type="entry name" value="SMC-Scp complex subunit ScpB"/>
    <property type="match status" value="1"/>
</dbReference>
<dbReference type="EMBL" id="JACRKR010000165">
    <property type="protein sequence ID" value="MBI5079034.1"/>
    <property type="molecule type" value="Genomic_DNA"/>
</dbReference>
<evidence type="ECO:0000313" key="5">
    <source>
        <dbReference type="EMBL" id="MBI5079034.1"/>
    </source>
</evidence>
<dbReference type="Proteomes" id="UP000808761">
    <property type="component" value="Unassembled WGS sequence"/>
</dbReference>
<organism evidence="5 6">
    <name type="scientific">Candidatus Saganbacteria bacterium</name>
    <dbReference type="NCBI Taxonomy" id="2575572"/>
    <lineage>
        <taxon>Bacteria</taxon>
        <taxon>Bacillati</taxon>
        <taxon>Saganbacteria</taxon>
    </lineage>
</organism>
<dbReference type="Pfam" id="PF04079">
    <property type="entry name" value="SMC_ScpB"/>
    <property type="match status" value="1"/>
</dbReference>
<dbReference type="GO" id="GO:0051301">
    <property type="term" value="P:cell division"/>
    <property type="evidence" value="ECO:0007669"/>
    <property type="project" value="UniProtKB-KW"/>
</dbReference>
<dbReference type="PANTHER" id="PTHR34298">
    <property type="entry name" value="SEGREGATION AND CONDENSATION PROTEIN B"/>
    <property type="match status" value="1"/>
</dbReference>